<keyword evidence="5" id="KW-1185">Reference proteome</keyword>
<keyword evidence="2" id="KW-0560">Oxidoreductase</keyword>
<dbReference type="SUPFAM" id="SSF51735">
    <property type="entry name" value="NAD(P)-binding Rossmann-fold domains"/>
    <property type="match status" value="1"/>
</dbReference>
<evidence type="ECO:0000256" key="3">
    <source>
        <dbReference type="SAM" id="Phobius"/>
    </source>
</evidence>
<name>A0ABP1NF45_XYLVO</name>
<dbReference type="EMBL" id="CAXAJV020001290">
    <property type="protein sequence ID" value="CAL7939626.1"/>
    <property type="molecule type" value="Genomic_DNA"/>
</dbReference>
<reference evidence="4 5" key="1">
    <citation type="submission" date="2024-08" db="EMBL/GenBank/DDBJ databases">
        <authorList>
            <person name="Will J Nash"/>
            <person name="Angela Man"/>
            <person name="Seanna McTaggart"/>
            <person name="Kendall Baker"/>
            <person name="Tom Barker"/>
            <person name="Leah Catchpole"/>
            <person name="Alex Durrant"/>
            <person name="Karim Gharbi"/>
            <person name="Naomi Irish"/>
            <person name="Gemy Kaithakottil"/>
            <person name="Debby Ku"/>
            <person name="Aaliyah Providence"/>
            <person name="Felix Shaw"/>
            <person name="David Swarbreck"/>
            <person name="Chris Watkins"/>
            <person name="Ann M. McCartney"/>
            <person name="Giulio Formenti"/>
            <person name="Alice Mouton"/>
            <person name="Noel Vella"/>
            <person name="Bjorn M von Reumont"/>
            <person name="Adriana Vella"/>
            <person name="Wilfried Haerty"/>
        </authorList>
    </citation>
    <scope>NUCLEOTIDE SEQUENCE [LARGE SCALE GENOMIC DNA]</scope>
</reference>
<evidence type="ECO:0000256" key="2">
    <source>
        <dbReference type="ARBA" id="ARBA00023002"/>
    </source>
</evidence>
<dbReference type="PRINTS" id="PR00081">
    <property type="entry name" value="GDHRDH"/>
</dbReference>
<dbReference type="Gene3D" id="3.40.50.720">
    <property type="entry name" value="NAD(P)-binding Rossmann-like Domain"/>
    <property type="match status" value="1"/>
</dbReference>
<comment type="similarity">
    <text evidence="1">Belongs to the short-chain dehydrogenases/reductases (SDR) family.</text>
</comment>
<dbReference type="PANTHER" id="PTHR24322:SF736">
    <property type="entry name" value="RETINOL DEHYDROGENASE 10"/>
    <property type="match status" value="1"/>
</dbReference>
<dbReference type="InterPro" id="IPR002347">
    <property type="entry name" value="SDR_fam"/>
</dbReference>
<keyword evidence="3" id="KW-0472">Membrane</keyword>
<evidence type="ECO:0000313" key="4">
    <source>
        <dbReference type="EMBL" id="CAL7939626.1"/>
    </source>
</evidence>
<dbReference type="Pfam" id="PF00106">
    <property type="entry name" value="adh_short"/>
    <property type="match status" value="1"/>
</dbReference>
<proteinExistence type="inferred from homology"/>
<dbReference type="InterPro" id="IPR036291">
    <property type="entry name" value="NAD(P)-bd_dom_sf"/>
</dbReference>
<keyword evidence="3" id="KW-1133">Transmembrane helix</keyword>
<dbReference type="Proteomes" id="UP001642520">
    <property type="component" value="Unassembled WGS sequence"/>
</dbReference>
<keyword evidence="3" id="KW-0812">Transmembrane</keyword>
<protein>
    <submittedName>
        <fullName evidence="4">Uncharacterized protein</fullName>
    </submittedName>
</protein>
<dbReference type="PANTHER" id="PTHR24322">
    <property type="entry name" value="PKSB"/>
    <property type="match status" value="1"/>
</dbReference>
<feature type="transmembrane region" description="Helical" evidence="3">
    <location>
        <begin position="20"/>
        <end position="46"/>
    </location>
</feature>
<organism evidence="4 5">
    <name type="scientific">Xylocopa violacea</name>
    <name type="common">Violet carpenter bee</name>
    <name type="synonym">Apis violacea</name>
    <dbReference type="NCBI Taxonomy" id="135666"/>
    <lineage>
        <taxon>Eukaryota</taxon>
        <taxon>Metazoa</taxon>
        <taxon>Ecdysozoa</taxon>
        <taxon>Arthropoda</taxon>
        <taxon>Hexapoda</taxon>
        <taxon>Insecta</taxon>
        <taxon>Pterygota</taxon>
        <taxon>Neoptera</taxon>
        <taxon>Endopterygota</taxon>
        <taxon>Hymenoptera</taxon>
        <taxon>Apocrita</taxon>
        <taxon>Aculeata</taxon>
        <taxon>Apoidea</taxon>
        <taxon>Anthophila</taxon>
        <taxon>Apidae</taxon>
        <taxon>Xylocopa</taxon>
        <taxon>Xylocopa</taxon>
    </lineage>
</organism>
<sequence>MLPVRSETLLGHSRMVCPLSTVWLFLTMEFLIGIFISAFLGLLAIIKSLLPKPPRDLTGDVVLVAGASSSLGESLVVEFARNGCSVVCVDNDSESIEETVSKLKQQYPTIEEVKPSYRKNDSPQRKPTISAYECDLLDKDEIRRTAQKVKEEIGRVDVLVTCVGDSNQDIFDTASRTLMSHFWTVLAFLPLMVYRKRAHIVGVTPVASSTDAYHGSRAAIVSLMANLCHELSNHGSHLTFLAFSPIAECSTLKQSEEQVAKNIVRAVKTDQNSLSVSWTSKLLYKISCMVYNGITLLTQWIHFQGCDYPS</sequence>
<evidence type="ECO:0000313" key="5">
    <source>
        <dbReference type="Proteomes" id="UP001642520"/>
    </source>
</evidence>
<accession>A0ABP1NF45</accession>
<evidence type="ECO:0000256" key="1">
    <source>
        <dbReference type="ARBA" id="ARBA00006484"/>
    </source>
</evidence>
<gene>
    <name evidence="4" type="ORF">XYLVIOL_LOCUS4005</name>
</gene>
<comment type="caution">
    <text evidence="4">The sequence shown here is derived from an EMBL/GenBank/DDBJ whole genome shotgun (WGS) entry which is preliminary data.</text>
</comment>